<comment type="caution">
    <text evidence="1">The sequence shown here is derived from an EMBL/GenBank/DDBJ whole genome shotgun (WGS) entry which is preliminary data.</text>
</comment>
<protein>
    <submittedName>
        <fullName evidence="1">Uncharacterized protein</fullName>
    </submittedName>
</protein>
<sequence>MRPAEGGMGGPQGLARPLVFSSTSFKETEQRYLEWEKGLLSLTRAVKEAERLHTSQDIIVQGPFPLLNSVLKGSPPPEGAVQKATIQKWYAYSEGVSQSFNNLLSLPYKPSPIKEAPEPTQDSDTQGLWFTDASARGVGPKWQYKAAAVEIATGTTMTEEGEGSAQVGELCALSLAAEGVPPQFTPILLQLTRVPLSGYGNGNPVGGKTTEGWIILLFLLVATATNTDDLDLDGNIVAKMMVGFAQMMNLTL</sequence>
<evidence type="ECO:0000313" key="2">
    <source>
        <dbReference type="Proteomes" id="UP001333110"/>
    </source>
</evidence>
<reference evidence="1 2" key="1">
    <citation type="journal article" date="2023" name="J. Hered.">
        <title>Chromosome-level genome of the wood stork (Mycteria americana) provides insight into avian chromosome evolution.</title>
        <authorList>
            <person name="Flamio R. Jr."/>
            <person name="Ramstad K.M."/>
        </authorList>
    </citation>
    <scope>NUCLEOTIDE SEQUENCE [LARGE SCALE GENOMIC DNA]</scope>
    <source>
        <strain evidence="1">JAX WOST 10</strain>
    </source>
</reference>
<dbReference type="EMBL" id="JAUNZN010000007">
    <property type="protein sequence ID" value="KAK4819080.1"/>
    <property type="molecule type" value="Genomic_DNA"/>
</dbReference>
<dbReference type="Proteomes" id="UP001333110">
    <property type="component" value="Unassembled WGS sequence"/>
</dbReference>
<gene>
    <name evidence="1" type="ORF">QYF61_025339</name>
</gene>
<accession>A0AAN7RWE8</accession>
<dbReference type="AlphaFoldDB" id="A0AAN7RWE8"/>
<keyword evidence="2" id="KW-1185">Reference proteome</keyword>
<organism evidence="1 2">
    <name type="scientific">Mycteria americana</name>
    <name type="common">Wood stork</name>
    <dbReference type="NCBI Taxonomy" id="33587"/>
    <lineage>
        <taxon>Eukaryota</taxon>
        <taxon>Metazoa</taxon>
        <taxon>Chordata</taxon>
        <taxon>Craniata</taxon>
        <taxon>Vertebrata</taxon>
        <taxon>Euteleostomi</taxon>
        <taxon>Archelosauria</taxon>
        <taxon>Archosauria</taxon>
        <taxon>Dinosauria</taxon>
        <taxon>Saurischia</taxon>
        <taxon>Theropoda</taxon>
        <taxon>Coelurosauria</taxon>
        <taxon>Aves</taxon>
        <taxon>Neognathae</taxon>
        <taxon>Neoaves</taxon>
        <taxon>Aequornithes</taxon>
        <taxon>Ciconiiformes</taxon>
        <taxon>Ciconiidae</taxon>
        <taxon>Mycteria</taxon>
    </lineage>
</organism>
<evidence type="ECO:0000313" key="1">
    <source>
        <dbReference type="EMBL" id="KAK4819080.1"/>
    </source>
</evidence>
<proteinExistence type="predicted"/>
<feature type="non-terminal residue" evidence="1">
    <location>
        <position position="252"/>
    </location>
</feature>
<name>A0AAN7RWE8_MYCAM</name>